<comment type="caution">
    <text evidence="2">The sequence shown here is derived from an EMBL/GenBank/DDBJ whole genome shotgun (WGS) entry which is preliminary data.</text>
</comment>
<feature type="compositionally biased region" description="Basic and acidic residues" evidence="1">
    <location>
        <begin position="66"/>
        <end position="95"/>
    </location>
</feature>
<protein>
    <submittedName>
        <fullName evidence="2">Uncharacterized protein</fullName>
    </submittedName>
</protein>
<accession>A0A9P7TR34</accession>
<dbReference type="AlphaFoldDB" id="A0A9P7TR34"/>
<organism evidence="2 3">
    <name type="scientific">Claviceps humidiphila</name>
    <dbReference type="NCBI Taxonomy" id="1294629"/>
    <lineage>
        <taxon>Eukaryota</taxon>
        <taxon>Fungi</taxon>
        <taxon>Dikarya</taxon>
        <taxon>Ascomycota</taxon>
        <taxon>Pezizomycotina</taxon>
        <taxon>Sordariomycetes</taxon>
        <taxon>Hypocreomycetidae</taxon>
        <taxon>Hypocreales</taxon>
        <taxon>Clavicipitaceae</taxon>
        <taxon>Claviceps</taxon>
    </lineage>
</organism>
<evidence type="ECO:0000256" key="1">
    <source>
        <dbReference type="SAM" id="MobiDB-lite"/>
    </source>
</evidence>
<evidence type="ECO:0000313" key="2">
    <source>
        <dbReference type="EMBL" id="KAG6103053.1"/>
    </source>
</evidence>
<keyword evidence="3" id="KW-1185">Reference proteome</keyword>
<gene>
    <name evidence="2" type="ORF">E4U13_000748</name>
</gene>
<sequence length="95" mass="11192">MPKFSKACRVLRRGRFIAEGLGIREDALELESRFPLEDYEEHKLYNREDVRKKMQDCSSVEDDDETVSRKISVEPEREMDGRGKRENKIIKSLDS</sequence>
<feature type="region of interest" description="Disordered" evidence="1">
    <location>
        <begin position="55"/>
        <end position="95"/>
    </location>
</feature>
<dbReference type="EMBL" id="SRQM01001233">
    <property type="protein sequence ID" value="KAG6103053.1"/>
    <property type="molecule type" value="Genomic_DNA"/>
</dbReference>
<evidence type="ECO:0000313" key="3">
    <source>
        <dbReference type="Proteomes" id="UP000732380"/>
    </source>
</evidence>
<dbReference type="Proteomes" id="UP000732380">
    <property type="component" value="Unassembled WGS sequence"/>
</dbReference>
<name>A0A9P7TR34_9HYPO</name>
<reference evidence="2 3" key="1">
    <citation type="journal article" date="2020" name="bioRxiv">
        <title>Whole genome comparisons of ergot fungi reveals the divergence and evolution of species within the genus Claviceps are the result of varying mechanisms driving genome evolution and host range expansion.</title>
        <authorList>
            <person name="Wyka S.A."/>
            <person name="Mondo S.J."/>
            <person name="Liu M."/>
            <person name="Dettman J."/>
            <person name="Nalam V."/>
            <person name="Broders K.D."/>
        </authorList>
    </citation>
    <scope>NUCLEOTIDE SEQUENCE [LARGE SCALE GENOMIC DNA]</scope>
    <source>
        <strain evidence="2 3">LM576</strain>
    </source>
</reference>
<proteinExistence type="predicted"/>